<dbReference type="OrthoDB" id="9812878at2"/>
<organism evidence="8 9">
    <name type="scientific">Candidatus Odyssella acanthamoebae</name>
    <dbReference type="NCBI Taxonomy" id="91604"/>
    <lineage>
        <taxon>Bacteria</taxon>
        <taxon>Pseudomonadati</taxon>
        <taxon>Pseudomonadota</taxon>
        <taxon>Alphaproteobacteria</taxon>
        <taxon>Holosporales</taxon>
        <taxon>Candidatus Paracaedibacteraceae</taxon>
        <taxon>Candidatus Odyssella</taxon>
    </lineage>
</organism>
<evidence type="ECO:0000256" key="5">
    <source>
        <dbReference type="ARBA" id="ARBA00023139"/>
    </source>
</evidence>
<dbReference type="EMBL" id="CP008941">
    <property type="protein sequence ID" value="AIK95848.1"/>
    <property type="molecule type" value="Genomic_DNA"/>
</dbReference>
<protein>
    <submittedName>
        <fullName evidence="8">Dioxygenase</fullName>
    </submittedName>
</protein>
<keyword evidence="3 7" id="KW-0732">Signal</keyword>
<dbReference type="NCBIfam" id="TIGR00363">
    <property type="entry name" value="MetQ/NlpA family lipoprotein"/>
    <property type="match status" value="1"/>
</dbReference>
<dbReference type="SUPFAM" id="SSF53850">
    <property type="entry name" value="Periplasmic binding protein-like II"/>
    <property type="match status" value="1"/>
</dbReference>
<dbReference type="AlphaFoldDB" id="A0A077AW15"/>
<dbReference type="KEGG" id="paca:ID47_02495"/>
<accession>A0A077AW15</accession>
<dbReference type="Gene3D" id="3.40.190.10">
    <property type="entry name" value="Periplasmic binding protein-like II"/>
    <property type="match status" value="2"/>
</dbReference>
<name>A0A077AW15_9PROT</name>
<dbReference type="STRING" id="91604.ID47_02495"/>
<keyword evidence="8" id="KW-0223">Dioxygenase</keyword>
<gene>
    <name evidence="8" type="ORF">ID47_02495</name>
</gene>
<evidence type="ECO:0000256" key="2">
    <source>
        <dbReference type="ARBA" id="ARBA00008973"/>
    </source>
</evidence>
<evidence type="ECO:0000256" key="1">
    <source>
        <dbReference type="ARBA" id="ARBA00004635"/>
    </source>
</evidence>
<dbReference type="GO" id="GO:0051213">
    <property type="term" value="F:dioxygenase activity"/>
    <property type="evidence" value="ECO:0007669"/>
    <property type="project" value="UniProtKB-KW"/>
</dbReference>
<keyword evidence="4" id="KW-0472">Membrane</keyword>
<keyword evidence="6" id="KW-0449">Lipoprotein</keyword>
<evidence type="ECO:0000256" key="4">
    <source>
        <dbReference type="ARBA" id="ARBA00023136"/>
    </source>
</evidence>
<keyword evidence="9" id="KW-1185">Reference proteome</keyword>
<sequence>MKKFTLMVLLSVTNAFAFKLGVTAGPHAIIAEEVVTIAKKDGLKIEVIEFSDFILPNIALNQGDLDANSYQHQPFLDNQIKDRGFKLTSVGKTVLMPLGIYSKRIKNLNEVKEGATIGIPNDPTNGGRALLLLEKAGLITLKKKDLPSVFDISENSKKLNIKELDAPLLPRSLDDLDLAVINTDWVILAKLNPKSALISESIESPYTNVIAVRIADQENDDVKKLVKAYQSQEIKDFIHSKFAGAILGAN</sequence>
<dbReference type="InterPro" id="IPR004872">
    <property type="entry name" value="Lipoprotein_NlpA"/>
</dbReference>
<dbReference type="eggNOG" id="COG1464">
    <property type="taxonomic scope" value="Bacteria"/>
</dbReference>
<feature type="chain" id="PRO_5001717071" evidence="7">
    <location>
        <begin position="18"/>
        <end position="250"/>
    </location>
</feature>
<evidence type="ECO:0000256" key="7">
    <source>
        <dbReference type="SAM" id="SignalP"/>
    </source>
</evidence>
<dbReference type="GO" id="GO:0016020">
    <property type="term" value="C:membrane"/>
    <property type="evidence" value="ECO:0007669"/>
    <property type="project" value="UniProtKB-SubCell"/>
</dbReference>
<dbReference type="HOGENOM" id="CLU_067080_0_0_5"/>
<comment type="similarity">
    <text evidence="2">Belongs to the NlpA lipoprotein family.</text>
</comment>
<dbReference type="Pfam" id="PF03180">
    <property type="entry name" value="Lipoprotein_9"/>
    <property type="match status" value="1"/>
</dbReference>
<keyword evidence="8" id="KW-0560">Oxidoreductase</keyword>
<keyword evidence="5" id="KW-0564">Palmitate</keyword>
<comment type="subcellular location">
    <subcellularLocation>
        <location evidence="1">Membrane</location>
        <topology evidence="1">Lipid-anchor</topology>
    </subcellularLocation>
</comment>
<evidence type="ECO:0000313" key="9">
    <source>
        <dbReference type="Proteomes" id="UP000028926"/>
    </source>
</evidence>
<dbReference type="CDD" id="cd13598">
    <property type="entry name" value="PBP2_lipoprotein_IlpA_like"/>
    <property type="match status" value="1"/>
</dbReference>
<dbReference type="PANTHER" id="PTHR30429:SF1">
    <property type="entry name" value="D-METHIONINE-BINDING LIPOPROTEIN METQ-RELATED"/>
    <property type="match status" value="1"/>
</dbReference>
<evidence type="ECO:0000256" key="6">
    <source>
        <dbReference type="ARBA" id="ARBA00023288"/>
    </source>
</evidence>
<evidence type="ECO:0000256" key="3">
    <source>
        <dbReference type="ARBA" id="ARBA00022729"/>
    </source>
</evidence>
<reference evidence="8 9" key="1">
    <citation type="submission" date="2014-07" db="EMBL/GenBank/DDBJ databases">
        <title>Comparative genomic insights into amoeba endosymbionts belonging to the families of Holosporaceae and Candidatus Midichloriaceae within Rickettsiales.</title>
        <authorList>
            <person name="Wang Z."/>
            <person name="Wu M."/>
        </authorList>
    </citation>
    <scope>NUCLEOTIDE SEQUENCE [LARGE SCALE GENOMIC DNA]</scope>
    <source>
        <strain evidence="8">PRA3</strain>
    </source>
</reference>
<dbReference type="PANTHER" id="PTHR30429">
    <property type="entry name" value="D-METHIONINE-BINDING LIPOPROTEIN METQ"/>
    <property type="match status" value="1"/>
</dbReference>
<dbReference type="Proteomes" id="UP000028926">
    <property type="component" value="Chromosome"/>
</dbReference>
<dbReference type="RefSeq" id="WP_038463429.1">
    <property type="nucleotide sequence ID" value="NZ_CP008941.1"/>
</dbReference>
<proteinExistence type="inferred from homology"/>
<dbReference type="PIRSF" id="PIRSF002854">
    <property type="entry name" value="MetQ"/>
    <property type="match status" value="1"/>
</dbReference>
<feature type="signal peptide" evidence="7">
    <location>
        <begin position="1"/>
        <end position="17"/>
    </location>
</feature>
<evidence type="ECO:0000313" key="8">
    <source>
        <dbReference type="EMBL" id="AIK95848.1"/>
    </source>
</evidence>